<dbReference type="PANTHER" id="PTHR37019:SF2">
    <property type="entry name" value="EXPERA DOMAIN-CONTAINING PROTEIN"/>
    <property type="match status" value="1"/>
</dbReference>
<keyword evidence="1" id="KW-1133">Transmembrane helix</keyword>
<evidence type="ECO:0000256" key="1">
    <source>
        <dbReference type="SAM" id="Phobius"/>
    </source>
</evidence>
<dbReference type="Proteomes" id="UP000294847">
    <property type="component" value="Chromosome 7"/>
</dbReference>
<reference evidence="3 4" key="1">
    <citation type="journal article" date="2019" name="Mol. Biol. Evol.">
        <title>Blast fungal genomes show frequent chromosomal changes, gene gains and losses, and effector gene turnover.</title>
        <authorList>
            <person name="Gomez Luciano L.B."/>
            <person name="Jason Tsai I."/>
            <person name="Chuma I."/>
            <person name="Tosa Y."/>
            <person name="Chen Y.H."/>
            <person name="Li J.Y."/>
            <person name="Li M.Y."/>
            <person name="Jade Lu M.Y."/>
            <person name="Nakayashiki H."/>
            <person name="Li W.H."/>
        </authorList>
    </citation>
    <scope>NUCLEOTIDE SEQUENCE [LARGE SCALE GENOMIC DNA]</scope>
    <source>
        <strain evidence="3">MZ5-1-6</strain>
    </source>
</reference>
<feature type="transmembrane region" description="Helical" evidence="1">
    <location>
        <begin position="12"/>
        <end position="30"/>
    </location>
</feature>
<proteinExistence type="predicted"/>
<dbReference type="PANTHER" id="PTHR37019">
    <property type="entry name" value="CHROMOSOME 1, WHOLE GENOME SHOTGUN SEQUENCE"/>
    <property type="match status" value="1"/>
</dbReference>
<feature type="transmembrane region" description="Helical" evidence="1">
    <location>
        <begin position="86"/>
        <end position="108"/>
    </location>
</feature>
<evidence type="ECO:0000313" key="4">
    <source>
        <dbReference type="Proteomes" id="UP000294847"/>
    </source>
</evidence>
<gene>
    <name evidence="3" type="ORF">PoMZ_13342</name>
</gene>
<protein>
    <recommendedName>
        <fullName evidence="2">DUF7704 domain-containing protein</fullName>
    </recommendedName>
</protein>
<keyword evidence="1" id="KW-0812">Transmembrane</keyword>
<dbReference type="Pfam" id="PF24803">
    <property type="entry name" value="DUF7704"/>
    <property type="match status" value="1"/>
</dbReference>
<sequence length="158" mass="17022">MASFMAPFPRIYFCYVEPLLLCYGGLSHIINPGHYTTALFGDLASSDVDYLPTEKLAGMNLGFMMLLVGALVAVVMFTCENRRTAYLVALALMLSDIAHWGAVAAVLGPAGPAAIEVANWTTEMKGHMFGPIVTFSIKLAYLLGWLGDDLPTAKGKTQ</sequence>
<keyword evidence="1" id="KW-0472">Membrane</keyword>
<evidence type="ECO:0000259" key="2">
    <source>
        <dbReference type="Pfam" id="PF24803"/>
    </source>
</evidence>
<feature type="domain" description="DUF7704" evidence="2">
    <location>
        <begin position="3"/>
        <end position="147"/>
    </location>
</feature>
<feature type="transmembrane region" description="Helical" evidence="1">
    <location>
        <begin position="128"/>
        <end position="146"/>
    </location>
</feature>
<dbReference type="EMBL" id="CP034210">
    <property type="protein sequence ID" value="QBZ66367.1"/>
    <property type="molecule type" value="Genomic_DNA"/>
</dbReference>
<name>A0A4P7NUW8_PYROR</name>
<accession>A0A4P7NUW8</accession>
<dbReference type="AlphaFoldDB" id="A0A4P7NUW8"/>
<organism evidence="3 4">
    <name type="scientific">Pyricularia oryzae</name>
    <name type="common">Rice blast fungus</name>
    <name type="synonym">Magnaporthe oryzae</name>
    <dbReference type="NCBI Taxonomy" id="318829"/>
    <lineage>
        <taxon>Eukaryota</taxon>
        <taxon>Fungi</taxon>
        <taxon>Dikarya</taxon>
        <taxon>Ascomycota</taxon>
        <taxon>Pezizomycotina</taxon>
        <taxon>Sordariomycetes</taxon>
        <taxon>Sordariomycetidae</taxon>
        <taxon>Magnaporthales</taxon>
        <taxon>Pyriculariaceae</taxon>
        <taxon>Pyricularia</taxon>
    </lineage>
</organism>
<evidence type="ECO:0000313" key="3">
    <source>
        <dbReference type="EMBL" id="QBZ66367.1"/>
    </source>
</evidence>
<dbReference type="InterPro" id="IPR056121">
    <property type="entry name" value="DUF7704"/>
</dbReference>
<feature type="transmembrane region" description="Helical" evidence="1">
    <location>
        <begin position="61"/>
        <end position="79"/>
    </location>
</feature>